<sequence length="318" mass="36505">MNFEDELMANNFTIAAVLAEHYPSPQRERRRFVRSDTWFEDTLPNLSEFHFKQALRVCPSTFRYIVESCRSILERPTTNMMKPISLEERVAVALYRLCSSAEDETIAHLFDISRSTLNVLHQEFCTAVVDLLEGEWLGMVHPNNTRAHMREFYAVTGFPQAIGALDGYHFPVSPPKDHATDYYNYKGWYSIILLAVVDHKYHFRYINVGSPGRCHDASVYGRSKLHTLIENGTFSSSMAMIEGTNVPPNILRDQAFPLSPNRQKPFPNAQPGSSEGVFNYNLSKTRRIVENGLGRLKARFRFVMKRMECKLKKAKLAI</sequence>
<keyword evidence="2" id="KW-1185">Reference proteome</keyword>
<proteinExistence type="predicted"/>
<gene>
    <name evidence="1" type="ORF">HPB49_009375</name>
</gene>
<evidence type="ECO:0000313" key="1">
    <source>
        <dbReference type="EMBL" id="KAH7979422.1"/>
    </source>
</evidence>
<protein>
    <submittedName>
        <fullName evidence="1">Uncharacterized protein</fullName>
    </submittedName>
</protein>
<name>A0ACB8DXU3_DERSI</name>
<accession>A0ACB8DXU3</accession>
<dbReference type="EMBL" id="CM023470">
    <property type="protein sequence ID" value="KAH7979422.1"/>
    <property type="molecule type" value="Genomic_DNA"/>
</dbReference>
<reference evidence="1" key="1">
    <citation type="submission" date="2020-05" db="EMBL/GenBank/DDBJ databases">
        <title>Large-scale comparative analyses of tick genomes elucidate their genetic diversity and vector capacities.</title>
        <authorList>
            <person name="Jia N."/>
            <person name="Wang J."/>
            <person name="Shi W."/>
            <person name="Du L."/>
            <person name="Sun Y."/>
            <person name="Zhan W."/>
            <person name="Jiang J."/>
            <person name="Wang Q."/>
            <person name="Zhang B."/>
            <person name="Ji P."/>
            <person name="Sakyi L.B."/>
            <person name="Cui X."/>
            <person name="Yuan T."/>
            <person name="Jiang B."/>
            <person name="Yang W."/>
            <person name="Lam T.T.-Y."/>
            <person name="Chang Q."/>
            <person name="Ding S."/>
            <person name="Wang X."/>
            <person name="Zhu J."/>
            <person name="Ruan X."/>
            <person name="Zhao L."/>
            <person name="Wei J."/>
            <person name="Que T."/>
            <person name="Du C."/>
            <person name="Cheng J."/>
            <person name="Dai P."/>
            <person name="Han X."/>
            <person name="Huang E."/>
            <person name="Gao Y."/>
            <person name="Liu J."/>
            <person name="Shao H."/>
            <person name="Ye R."/>
            <person name="Li L."/>
            <person name="Wei W."/>
            <person name="Wang X."/>
            <person name="Wang C."/>
            <person name="Yang T."/>
            <person name="Huo Q."/>
            <person name="Li W."/>
            <person name="Guo W."/>
            <person name="Chen H."/>
            <person name="Zhou L."/>
            <person name="Ni X."/>
            <person name="Tian J."/>
            <person name="Zhou Y."/>
            <person name="Sheng Y."/>
            <person name="Liu T."/>
            <person name="Pan Y."/>
            <person name="Xia L."/>
            <person name="Li J."/>
            <person name="Zhao F."/>
            <person name="Cao W."/>
        </authorList>
    </citation>
    <scope>NUCLEOTIDE SEQUENCE</scope>
    <source>
        <strain evidence="1">Dsil-2018</strain>
    </source>
</reference>
<dbReference type="Proteomes" id="UP000821865">
    <property type="component" value="Chromosome 1"/>
</dbReference>
<evidence type="ECO:0000313" key="2">
    <source>
        <dbReference type="Proteomes" id="UP000821865"/>
    </source>
</evidence>
<comment type="caution">
    <text evidence="1">The sequence shown here is derived from an EMBL/GenBank/DDBJ whole genome shotgun (WGS) entry which is preliminary data.</text>
</comment>
<organism evidence="1 2">
    <name type="scientific">Dermacentor silvarum</name>
    <name type="common">Tick</name>
    <dbReference type="NCBI Taxonomy" id="543639"/>
    <lineage>
        <taxon>Eukaryota</taxon>
        <taxon>Metazoa</taxon>
        <taxon>Ecdysozoa</taxon>
        <taxon>Arthropoda</taxon>
        <taxon>Chelicerata</taxon>
        <taxon>Arachnida</taxon>
        <taxon>Acari</taxon>
        <taxon>Parasitiformes</taxon>
        <taxon>Ixodida</taxon>
        <taxon>Ixodoidea</taxon>
        <taxon>Ixodidae</taxon>
        <taxon>Rhipicephalinae</taxon>
        <taxon>Dermacentor</taxon>
    </lineage>
</organism>